<proteinExistence type="predicted"/>
<organism evidence="2 3">
    <name type="scientific">Brevundimonas aurantiaca</name>
    <dbReference type="NCBI Taxonomy" id="74316"/>
    <lineage>
        <taxon>Bacteria</taxon>
        <taxon>Pseudomonadati</taxon>
        <taxon>Pseudomonadota</taxon>
        <taxon>Alphaproteobacteria</taxon>
        <taxon>Caulobacterales</taxon>
        <taxon>Caulobacteraceae</taxon>
        <taxon>Brevundimonas</taxon>
    </lineage>
</organism>
<accession>A0A7W9C5W8</accession>
<gene>
    <name evidence="2" type="ORF">GGQ93_001398</name>
</gene>
<feature type="transmembrane region" description="Helical" evidence="1">
    <location>
        <begin position="232"/>
        <end position="256"/>
    </location>
</feature>
<evidence type="ECO:0000313" key="2">
    <source>
        <dbReference type="EMBL" id="MBB5739696.1"/>
    </source>
</evidence>
<feature type="transmembrane region" description="Helical" evidence="1">
    <location>
        <begin position="193"/>
        <end position="220"/>
    </location>
</feature>
<keyword evidence="1" id="KW-0812">Transmembrane</keyword>
<feature type="transmembrane region" description="Helical" evidence="1">
    <location>
        <begin position="21"/>
        <end position="46"/>
    </location>
</feature>
<keyword evidence="3" id="KW-1185">Reference proteome</keyword>
<dbReference type="Proteomes" id="UP000527324">
    <property type="component" value="Unassembled WGS sequence"/>
</dbReference>
<dbReference type="AlphaFoldDB" id="A0A7W9C5W8"/>
<feature type="transmembrane region" description="Helical" evidence="1">
    <location>
        <begin position="114"/>
        <end position="133"/>
    </location>
</feature>
<evidence type="ECO:0000313" key="3">
    <source>
        <dbReference type="Proteomes" id="UP000527324"/>
    </source>
</evidence>
<evidence type="ECO:0000256" key="1">
    <source>
        <dbReference type="SAM" id="Phobius"/>
    </source>
</evidence>
<sequence length="268" mass="27786">MSFSATDAAFEGFRVTRQNPAAVLLWSMVWLIGLILSSLLAAPAIMPHMAELQAANGDINALSPEALQAFGLAMAGFMPPLLLAQALVAPAVYRAVLEPEKRRFGFLRLGKTEARMLGVLIILVVVQLVLNVGADLATRGAGAAIGLAGGVIVNLIAFALGLWVAARLSLVAPLTVLRSGLPLVEGWKRSGPIVWPLIGVNVLAVAMALLVGLLLALVAWPMTAAMSGSGAGAGLAALLLMTLMALGFALITVLLWSPFAAILKQLEG</sequence>
<dbReference type="EMBL" id="JACHOQ010000002">
    <property type="protein sequence ID" value="MBB5739696.1"/>
    <property type="molecule type" value="Genomic_DNA"/>
</dbReference>
<feature type="transmembrane region" description="Helical" evidence="1">
    <location>
        <begin position="145"/>
        <end position="172"/>
    </location>
</feature>
<reference evidence="2 3" key="1">
    <citation type="submission" date="2020-08" db="EMBL/GenBank/DDBJ databases">
        <title>Genomic Encyclopedia of Type Strains, Phase IV (KMG-IV): sequencing the most valuable type-strain genomes for metagenomic binning, comparative biology and taxonomic classification.</title>
        <authorList>
            <person name="Goeker M."/>
        </authorList>
    </citation>
    <scope>NUCLEOTIDE SEQUENCE [LARGE SCALE GENOMIC DNA]</scope>
    <source>
        <strain evidence="2 3">DSM 4731</strain>
    </source>
</reference>
<feature type="transmembrane region" description="Helical" evidence="1">
    <location>
        <begin position="66"/>
        <end position="93"/>
    </location>
</feature>
<dbReference type="RefSeq" id="WP_054765379.1">
    <property type="nucleotide sequence ID" value="NZ_CAJFZW010000005.1"/>
</dbReference>
<keyword evidence="1" id="KW-0472">Membrane</keyword>
<comment type="caution">
    <text evidence="2">The sequence shown here is derived from an EMBL/GenBank/DDBJ whole genome shotgun (WGS) entry which is preliminary data.</text>
</comment>
<name>A0A7W9C5W8_9CAUL</name>
<keyword evidence="1" id="KW-1133">Transmembrane helix</keyword>
<protein>
    <submittedName>
        <fullName evidence="2">Uncharacterized protein</fullName>
    </submittedName>
</protein>